<evidence type="ECO:0000256" key="3">
    <source>
        <dbReference type="SAM" id="MobiDB-lite"/>
    </source>
</evidence>
<dbReference type="AlphaFoldDB" id="A0A819P1F6"/>
<dbReference type="Gene3D" id="1.10.220.150">
    <property type="entry name" value="Arf GTPase activating protein"/>
    <property type="match status" value="1"/>
</dbReference>
<dbReference type="Proteomes" id="UP000663836">
    <property type="component" value="Unassembled WGS sequence"/>
</dbReference>
<dbReference type="PANTHER" id="PTHR45686:SF4">
    <property type="entry name" value="ADP-RIBOSYLATION FACTOR GTPASE ACTIVATING PROTEIN 3, ISOFORM H"/>
    <property type="match status" value="1"/>
</dbReference>
<comment type="caution">
    <text evidence="5">The sequence shown here is derived from an EMBL/GenBank/DDBJ whole genome shotgun (WGS) entry which is preliminary data.</text>
</comment>
<proteinExistence type="predicted"/>
<feature type="region of interest" description="Disordered" evidence="3">
    <location>
        <begin position="45"/>
        <end position="137"/>
    </location>
</feature>
<keyword evidence="1" id="KW-0479">Metal-binding</keyword>
<evidence type="ECO:0000256" key="2">
    <source>
        <dbReference type="ARBA" id="ARBA00022833"/>
    </source>
</evidence>
<dbReference type="GO" id="GO:0046872">
    <property type="term" value="F:metal ion binding"/>
    <property type="evidence" value="ECO:0007669"/>
    <property type="project" value="UniProtKB-KW"/>
</dbReference>
<evidence type="ECO:0000313" key="5">
    <source>
        <dbReference type="EMBL" id="CAF4005931.1"/>
    </source>
</evidence>
<sequence>MQVGGNANAEAFCQQHGCETKDSQQKCSSRAAQLYREKLHQLATKAMKQYGTKSEHSHATSEKKEGDFFHEHSQPSTKTGGDDNVAISSHSSDQTEQQTERSSIDPNAFNNNGSVETLGPKKNNNWSTSTNSSEKERFWCTKKAEKQLEKDMANLKFAYQDINKKRELEGAKLKQSNSKKTEQMEYLGMGFGNRSGVSHSAMTDMQTIQQEGVTTTRNVSLAPRNRDFFDDYEPAGFSSRSNYNISSPRNNDRYNDDSRKLNDALFKPKSPSKNTDSSSADWEVIDQKTPTKEFESSGRHSSSYSNYGSSTANSAGYSSSSKSTSQSFTSYSEANGGDA</sequence>
<protein>
    <submittedName>
        <fullName evidence="5">Uncharacterized protein</fullName>
    </submittedName>
</protein>
<organism evidence="5 6">
    <name type="scientific">Rotaria sordida</name>
    <dbReference type="NCBI Taxonomy" id="392033"/>
    <lineage>
        <taxon>Eukaryota</taxon>
        <taxon>Metazoa</taxon>
        <taxon>Spiralia</taxon>
        <taxon>Gnathifera</taxon>
        <taxon>Rotifera</taxon>
        <taxon>Eurotatoria</taxon>
        <taxon>Bdelloidea</taxon>
        <taxon>Philodinida</taxon>
        <taxon>Philodinidae</taxon>
        <taxon>Rotaria</taxon>
    </lineage>
</organism>
<feature type="compositionally biased region" description="Polar residues" evidence="3">
    <location>
        <begin position="104"/>
        <end position="115"/>
    </location>
</feature>
<dbReference type="Proteomes" id="UP000663864">
    <property type="component" value="Unassembled WGS sequence"/>
</dbReference>
<feature type="compositionally biased region" description="Basic and acidic residues" evidence="3">
    <location>
        <begin position="250"/>
        <end position="262"/>
    </location>
</feature>
<dbReference type="EMBL" id="CAJOBD010004719">
    <property type="protein sequence ID" value="CAF4005931.1"/>
    <property type="molecule type" value="Genomic_DNA"/>
</dbReference>
<gene>
    <name evidence="5" type="ORF">JBS370_LOCUS26552</name>
    <name evidence="4" type="ORF">ZHD862_LOCUS34012</name>
</gene>
<feature type="compositionally biased region" description="Basic and acidic residues" evidence="3">
    <location>
        <begin position="53"/>
        <end position="73"/>
    </location>
</feature>
<dbReference type="GO" id="GO:0048205">
    <property type="term" value="P:COPI coating of Golgi vesicle"/>
    <property type="evidence" value="ECO:0007669"/>
    <property type="project" value="TreeGrafter"/>
</dbReference>
<feature type="compositionally biased region" description="Low complexity" evidence="3">
    <location>
        <begin position="299"/>
        <end position="339"/>
    </location>
</feature>
<feature type="compositionally biased region" description="Low complexity" evidence="3">
    <location>
        <begin position="123"/>
        <end position="132"/>
    </location>
</feature>
<feature type="compositionally biased region" description="Basic and acidic residues" evidence="3">
    <location>
        <begin position="285"/>
        <end position="298"/>
    </location>
</feature>
<reference evidence="5" key="1">
    <citation type="submission" date="2021-02" db="EMBL/GenBank/DDBJ databases">
        <authorList>
            <person name="Nowell W R."/>
        </authorList>
    </citation>
    <scope>NUCLEOTIDE SEQUENCE</scope>
</reference>
<name>A0A819P1F6_9BILA</name>
<keyword evidence="2" id="KW-0862">Zinc</keyword>
<feature type="compositionally biased region" description="Polar residues" evidence="3">
    <location>
        <begin position="86"/>
        <end position="97"/>
    </location>
</feature>
<evidence type="ECO:0000256" key="1">
    <source>
        <dbReference type="ARBA" id="ARBA00022723"/>
    </source>
</evidence>
<accession>A0A819P1F6</accession>
<feature type="region of interest" description="Disordered" evidence="3">
    <location>
        <begin position="239"/>
        <end position="339"/>
    </location>
</feature>
<dbReference type="GO" id="GO:0000139">
    <property type="term" value="C:Golgi membrane"/>
    <property type="evidence" value="ECO:0007669"/>
    <property type="project" value="GOC"/>
</dbReference>
<evidence type="ECO:0000313" key="4">
    <source>
        <dbReference type="EMBL" id="CAF1422549.1"/>
    </source>
</evidence>
<dbReference type="InterPro" id="IPR038508">
    <property type="entry name" value="ArfGAP_dom_sf"/>
</dbReference>
<feature type="compositionally biased region" description="Polar residues" evidence="3">
    <location>
        <begin position="271"/>
        <end position="280"/>
    </location>
</feature>
<dbReference type="EMBL" id="CAJNOT010004230">
    <property type="protein sequence ID" value="CAF1422549.1"/>
    <property type="molecule type" value="Genomic_DNA"/>
</dbReference>
<feature type="compositionally biased region" description="Polar residues" evidence="3">
    <location>
        <begin position="239"/>
        <end position="249"/>
    </location>
</feature>
<evidence type="ECO:0000313" key="6">
    <source>
        <dbReference type="Proteomes" id="UP000663836"/>
    </source>
</evidence>
<dbReference type="PANTHER" id="PTHR45686">
    <property type="entry name" value="ADP-RIBOSYLATION FACTOR GTPASE ACTIVATING PROTEIN 3, ISOFORM H-RELATED"/>
    <property type="match status" value="1"/>
</dbReference>